<evidence type="ECO:0000256" key="11">
    <source>
        <dbReference type="ARBA" id="ARBA00042062"/>
    </source>
</evidence>
<sequence>MNPSAVLVFCLILLSLSGTQGIPHSRTVRCFCNKTEDRLLRPRALEKLEIIPASLSCPRMEIIATMKKTEKKRCLNPESAAIKNLLKEISRKNV</sequence>
<dbReference type="AlphaFoldDB" id="Q91ZK8"/>
<evidence type="ECO:0000256" key="7">
    <source>
        <dbReference type="ARBA" id="ARBA00022934"/>
    </source>
</evidence>
<accession>Q91ZK8</accession>
<dbReference type="GO" id="GO:0008009">
    <property type="term" value="F:chemokine activity"/>
    <property type="evidence" value="ECO:0007669"/>
    <property type="project" value="InterPro"/>
</dbReference>
<keyword evidence="4" id="KW-0202">Cytokine</keyword>
<feature type="signal peptide" evidence="13">
    <location>
        <begin position="1"/>
        <end position="21"/>
    </location>
</feature>
<evidence type="ECO:0000256" key="3">
    <source>
        <dbReference type="ARBA" id="ARBA00022500"/>
    </source>
</evidence>
<reference evidence="15" key="1">
    <citation type="journal article" date="2002" name="J. Infect. Dis.">
        <title>Cytokine and chemokine gene expression after primary and secondary respiratory syncytial virus infection in cotton rats.</title>
        <authorList>
            <person name="Blanco J.C."/>
            <person name="Richardson J.Y."/>
            <person name="Darnell M.E."/>
            <person name="Rowzee A."/>
            <person name="Pletneva L.M."/>
            <person name="Porter D.D."/>
            <person name="Prince G.A."/>
        </authorList>
    </citation>
    <scope>NUCLEOTIDE SEQUENCE</scope>
</reference>
<dbReference type="SUPFAM" id="SSF54117">
    <property type="entry name" value="Interleukin 8-like chemokines"/>
    <property type="match status" value="1"/>
</dbReference>
<evidence type="ECO:0000256" key="13">
    <source>
        <dbReference type="SAM" id="SignalP"/>
    </source>
</evidence>
<keyword evidence="3" id="KW-0145">Chemotaxis</keyword>
<name>Q91ZK8_SIGHI</name>
<dbReference type="FunFam" id="2.40.50.40:FF:000004">
    <property type="entry name" value="C-X-C motif chemokine"/>
    <property type="match status" value="1"/>
</dbReference>
<proteinExistence type="evidence at transcript level"/>
<keyword evidence="9" id="KW-0395">Inflammatory response</keyword>
<feature type="domain" description="Chemokine interleukin-8-like" evidence="14">
    <location>
        <begin position="27"/>
        <end position="89"/>
    </location>
</feature>
<comment type="similarity">
    <text evidence="2">Belongs to the intercrine alpha (chemokine CxC) family.</text>
</comment>
<protein>
    <recommendedName>
        <fullName evidence="10">C-X-C motif chemokine 10</fullName>
    </recommendedName>
    <alternativeName>
        <fullName evidence="12">10 kDa interferon gamma-induced protein</fullName>
    </alternativeName>
    <alternativeName>
        <fullName evidence="11">Small-inducible cytokine B10</fullName>
    </alternativeName>
</protein>
<evidence type="ECO:0000256" key="1">
    <source>
        <dbReference type="ARBA" id="ARBA00004613"/>
    </source>
</evidence>
<keyword evidence="7" id="KW-0164">Citrullination</keyword>
<dbReference type="PRINTS" id="PR00436">
    <property type="entry name" value="INTERLEUKIN8"/>
</dbReference>
<comment type="subcellular location">
    <subcellularLocation>
        <location evidence="1">Secreted</location>
    </subcellularLocation>
</comment>
<dbReference type="PRINTS" id="PR00437">
    <property type="entry name" value="SMALLCYTKCXC"/>
</dbReference>
<dbReference type="EMBL" id="AF421394">
    <property type="protein sequence ID" value="AAL16935.1"/>
    <property type="molecule type" value="mRNA"/>
</dbReference>
<dbReference type="Pfam" id="PF00048">
    <property type="entry name" value="IL8"/>
    <property type="match status" value="1"/>
</dbReference>
<evidence type="ECO:0000256" key="5">
    <source>
        <dbReference type="ARBA" id="ARBA00022525"/>
    </source>
</evidence>
<dbReference type="InterPro" id="IPR036048">
    <property type="entry name" value="Interleukin_8-like_sf"/>
</dbReference>
<dbReference type="GO" id="GO:0006955">
    <property type="term" value="P:immune response"/>
    <property type="evidence" value="ECO:0007669"/>
    <property type="project" value="InterPro"/>
</dbReference>
<evidence type="ECO:0000256" key="2">
    <source>
        <dbReference type="ARBA" id="ARBA00010665"/>
    </source>
</evidence>
<dbReference type="InterPro" id="IPR039809">
    <property type="entry name" value="Chemokine_b/g/d"/>
</dbReference>
<organism evidence="15">
    <name type="scientific">Sigmodon hispidus</name>
    <name type="common">Hispid cotton rat</name>
    <dbReference type="NCBI Taxonomy" id="42415"/>
    <lineage>
        <taxon>Eukaryota</taxon>
        <taxon>Metazoa</taxon>
        <taxon>Chordata</taxon>
        <taxon>Craniata</taxon>
        <taxon>Vertebrata</taxon>
        <taxon>Euteleostomi</taxon>
        <taxon>Mammalia</taxon>
        <taxon>Eutheria</taxon>
        <taxon>Euarchontoglires</taxon>
        <taxon>Glires</taxon>
        <taxon>Rodentia</taxon>
        <taxon>Myomorpha</taxon>
        <taxon>Muroidea</taxon>
        <taxon>Cricetidae</taxon>
        <taxon>Sigmodontinae</taxon>
        <taxon>Sigmodon</taxon>
    </lineage>
</organism>
<dbReference type="InterPro" id="IPR001811">
    <property type="entry name" value="Chemokine_IL8-like_dom"/>
</dbReference>
<keyword evidence="5" id="KW-0964">Secreted</keyword>
<dbReference type="InterPro" id="IPR033899">
    <property type="entry name" value="CXC_Chemokine_domain"/>
</dbReference>
<feature type="chain" id="PRO_5004319591" description="C-X-C motif chemokine 10" evidence="13">
    <location>
        <begin position="22"/>
        <end position="94"/>
    </location>
</feature>
<dbReference type="Gene3D" id="2.40.50.40">
    <property type="match status" value="1"/>
</dbReference>
<dbReference type="GO" id="GO:0006954">
    <property type="term" value="P:inflammatory response"/>
    <property type="evidence" value="ECO:0007669"/>
    <property type="project" value="UniProtKB-KW"/>
</dbReference>
<evidence type="ECO:0000256" key="4">
    <source>
        <dbReference type="ARBA" id="ARBA00022514"/>
    </source>
</evidence>
<keyword evidence="6 13" id="KW-0732">Signal</keyword>
<evidence type="ECO:0000313" key="15">
    <source>
        <dbReference type="EMBL" id="AAL16935.1"/>
    </source>
</evidence>
<dbReference type="InterPro" id="IPR001089">
    <property type="entry name" value="Chemokine_CXC"/>
</dbReference>
<reference evidence="15" key="2">
    <citation type="journal article" date="2004" name="J. Interferon Cytokine Res.">
        <title>The cotton rat: an underutilized animal model for human infectious diseases can now be exploited using specific reagents to cytokines, chemokines, and interferons.</title>
        <authorList>
            <person name="Blanco J.C."/>
            <person name="Pletneva L.M."/>
            <person name="Boukhvalova M."/>
            <person name="Richardson J.Y."/>
            <person name="Harris K.A."/>
            <person name="Prince G.A."/>
        </authorList>
    </citation>
    <scope>NUCLEOTIDE SEQUENCE</scope>
</reference>
<dbReference type="SMART" id="SM00199">
    <property type="entry name" value="SCY"/>
    <property type="match status" value="1"/>
</dbReference>
<dbReference type="PANTHER" id="PTHR12015">
    <property type="entry name" value="SMALL INDUCIBLE CYTOKINE A"/>
    <property type="match status" value="1"/>
</dbReference>
<dbReference type="PANTHER" id="PTHR12015:SF188">
    <property type="entry name" value="C-X-C MOTIF CHEMOKINE 10"/>
    <property type="match status" value="1"/>
</dbReference>
<dbReference type="GO" id="GO:0005615">
    <property type="term" value="C:extracellular space"/>
    <property type="evidence" value="ECO:0007669"/>
    <property type="project" value="UniProtKB-KW"/>
</dbReference>
<dbReference type="CDD" id="cd00273">
    <property type="entry name" value="Chemokine_CXC"/>
    <property type="match status" value="1"/>
</dbReference>
<evidence type="ECO:0000259" key="14">
    <source>
        <dbReference type="SMART" id="SM00199"/>
    </source>
</evidence>
<keyword evidence="8" id="KW-1015">Disulfide bond</keyword>
<evidence type="ECO:0000256" key="8">
    <source>
        <dbReference type="ARBA" id="ARBA00023157"/>
    </source>
</evidence>
<evidence type="ECO:0000256" key="10">
    <source>
        <dbReference type="ARBA" id="ARBA00040242"/>
    </source>
</evidence>
<evidence type="ECO:0000256" key="6">
    <source>
        <dbReference type="ARBA" id="ARBA00022729"/>
    </source>
</evidence>
<evidence type="ECO:0000256" key="9">
    <source>
        <dbReference type="ARBA" id="ARBA00023198"/>
    </source>
</evidence>
<evidence type="ECO:0000256" key="12">
    <source>
        <dbReference type="ARBA" id="ARBA00042444"/>
    </source>
</evidence>